<dbReference type="STRING" id="1385520.N802_16295"/>
<comment type="caution">
    <text evidence="2">The sequence shown here is derived from an EMBL/GenBank/DDBJ whole genome shotgun (WGS) entry which is preliminary data.</text>
</comment>
<dbReference type="Pfam" id="PF07336">
    <property type="entry name" value="ABATE"/>
    <property type="match status" value="1"/>
</dbReference>
<proteinExistence type="predicted"/>
<dbReference type="AlphaFoldDB" id="A0A0A0J6X9"/>
<accession>A0A0A0J6X9</accession>
<dbReference type="InterPro" id="IPR010852">
    <property type="entry name" value="ABATE"/>
</dbReference>
<dbReference type="Pfam" id="PF11706">
    <property type="entry name" value="zf-CGNR"/>
    <property type="match status" value="1"/>
</dbReference>
<reference evidence="2 3" key="1">
    <citation type="submission" date="2013-08" db="EMBL/GenBank/DDBJ databases">
        <title>The genome sequence of Knoellia sinensis.</title>
        <authorList>
            <person name="Zhu W."/>
            <person name="Wang G."/>
        </authorList>
    </citation>
    <scope>NUCLEOTIDE SEQUENCE [LARGE SCALE GENOMIC DNA]</scope>
    <source>
        <strain evidence="2 3">KCTC 19936</strain>
    </source>
</reference>
<dbReference type="SUPFAM" id="SSF160904">
    <property type="entry name" value="Jann2411-like"/>
    <property type="match status" value="1"/>
</dbReference>
<evidence type="ECO:0000259" key="1">
    <source>
        <dbReference type="Pfam" id="PF11706"/>
    </source>
</evidence>
<name>A0A0A0J6X9_9MICO</name>
<evidence type="ECO:0000313" key="3">
    <source>
        <dbReference type="Proteomes" id="UP000030002"/>
    </source>
</evidence>
<protein>
    <recommendedName>
        <fullName evidence="1">Zinc finger CGNR domain-containing protein</fullName>
    </recommendedName>
</protein>
<feature type="domain" description="Zinc finger CGNR" evidence="1">
    <location>
        <begin position="163"/>
        <end position="205"/>
    </location>
</feature>
<sequence length="214" mass="23807">MAEHAVLRFADGGWMELVGHHPALDLVNTVSWRRDPARWVDRIADAAELVRWAGFAGLINAKQAKAFATEVQREPRLAGWVVVEIRDLREALHDVLAPLAVGETSVPEDVAALQAILQASLAEARWSGVLPLRWSVPTDSVRRLPALLALQVRALLDVDGAGRLRVCADDTCGWLFLDRSKNASRRWCSSADCGNRAKARRHYQRTRRTHDPQG</sequence>
<evidence type="ECO:0000313" key="2">
    <source>
        <dbReference type="EMBL" id="KGN32938.1"/>
    </source>
</evidence>
<dbReference type="eggNOG" id="COG5516">
    <property type="taxonomic scope" value="Bacteria"/>
</dbReference>
<dbReference type="InterPro" id="IPR023286">
    <property type="entry name" value="ABATE_dom_sf"/>
</dbReference>
<dbReference type="RefSeq" id="WP_245613888.1">
    <property type="nucleotide sequence ID" value="NZ_AVPJ01000005.1"/>
</dbReference>
<dbReference type="Gene3D" id="1.10.3300.10">
    <property type="entry name" value="Jann2411-like domain"/>
    <property type="match status" value="1"/>
</dbReference>
<dbReference type="EMBL" id="AVPJ01000005">
    <property type="protein sequence ID" value="KGN32938.1"/>
    <property type="molecule type" value="Genomic_DNA"/>
</dbReference>
<organism evidence="2 3">
    <name type="scientific">Knoellia sinensis KCTC 19936</name>
    <dbReference type="NCBI Taxonomy" id="1385520"/>
    <lineage>
        <taxon>Bacteria</taxon>
        <taxon>Bacillati</taxon>
        <taxon>Actinomycetota</taxon>
        <taxon>Actinomycetes</taxon>
        <taxon>Micrococcales</taxon>
        <taxon>Intrasporangiaceae</taxon>
        <taxon>Knoellia</taxon>
    </lineage>
</organism>
<dbReference type="PANTHER" id="PTHR35525:SF3">
    <property type="entry name" value="BLL6575 PROTEIN"/>
    <property type="match status" value="1"/>
</dbReference>
<gene>
    <name evidence="2" type="ORF">N802_16295</name>
</gene>
<dbReference type="Proteomes" id="UP000030002">
    <property type="component" value="Unassembled WGS sequence"/>
</dbReference>
<dbReference type="PANTHER" id="PTHR35525">
    <property type="entry name" value="BLL6575 PROTEIN"/>
    <property type="match status" value="1"/>
</dbReference>
<dbReference type="InterPro" id="IPR021005">
    <property type="entry name" value="Znf_CGNR"/>
</dbReference>
<keyword evidence="3" id="KW-1185">Reference proteome</keyword>